<gene>
    <name evidence="5" type="ORF">GORHZ_126_00460</name>
</gene>
<dbReference type="InterPro" id="IPR050204">
    <property type="entry name" value="AraC_XylS_family_regulators"/>
</dbReference>
<proteinExistence type="predicted"/>
<reference evidence="5 6" key="1">
    <citation type="submission" date="2012-08" db="EMBL/GenBank/DDBJ databases">
        <title>Whole genome shotgun sequence of Gordonia rhizosphera NBRC 16068.</title>
        <authorList>
            <person name="Takarada H."/>
            <person name="Isaki S."/>
            <person name="Hosoyama A."/>
            <person name="Tsuchikane K."/>
            <person name="Katsumata H."/>
            <person name="Baba S."/>
            <person name="Ohji S."/>
            <person name="Yamazaki S."/>
            <person name="Fujita N."/>
        </authorList>
    </citation>
    <scope>NUCLEOTIDE SEQUENCE [LARGE SCALE GENOMIC DNA]</scope>
    <source>
        <strain evidence="5 6">NBRC 16068</strain>
    </source>
</reference>
<dbReference type="Proteomes" id="UP000008363">
    <property type="component" value="Unassembled WGS sequence"/>
</dbReference>
<evidence type="ECO:0000256" key="1">
    <source>
        <dbReference type="ARBA" id="ARBA00023015"/>
    </source>
</evidence>
<feature type="domain" description="HTH araC/xylS-type" evidence="4">
    <location>
        <begin position="214"/>
        <end position="315"/>
    </location>
</feature>
<dbReference type="RefSeq" id="WP_006334649.1">
    <property type="nucleotide sequence ID" value="NZ_BAHC01000126.1"/>
</dbReference>
<evidence type="ECO:0000256" key="2">
    <source>
        <dbReference type="ARBA" id="ARBA00023125"/>
    </source>
</evidence>
<keyword evidence="1" id="KW-0805">Transcription regulation</keyword>
<dbReference type="GO" id="GO:0003700">
    <property type="term" value="F:DNA-binding transcription factor activity"/>
    <property type="evidence" value="ECO:0007669"/>
    <property type="project" value="InterPro"/>
</dbReference>
<dbReference type="SUPFAM" id="SSF46689">
    <property type="entry name" value="Homeodomain-like"/>
    <property type="match status" value="1"/>
</dbReference>
<dbReference type="AlphaFoldDB" id="K6VWQ0"/>
<evidence type="ECO:0000256" key="3">
    <source>
        <dbReference type="ARBA" id="ARBA00023163"/>
    </source>
</evidence>
<keyword evidence="2" id="KW-0238">DNA-binding</keyword>
<dbReference type="Pfam" id="PF14525">
    <property type="entry name" value="AraC_binding_2"/>
    <property type="match status" value="1"/>
</dbReference>
<dbReference type="STRING" id="1108045.GORHZ_126_00460"/>
<dbReference type="InterPro" id="IPR009057">
    <property type="entry name" value="Homeodomain-like_sf"/>
</dbReference>
<evidence type="ECO:0000259" key="4">
    <source>
        <dbReference type="PROSITE" id="PS01124"/>
    </source>
</evidence>
<keyword evidence="6" id="KW-1185">Reference proteome</keyword>
<dbReference type="Gene3D" id="1.10.10.60">
    <property type="entry name" value="Homeodomain-like"/>
    <property type="match status" value="1"/>
</dbReference>
<dbReference type="InterPro" id="IPR020449">
    <property type="entry name" value="Tscrpt_reg_AraC-type_HTH"/>
</dbReference>
<dbReference type="PROSITE" id="PS01124">
    <property type="entry name" value="HTH_ARAC_FAMILY_2"/>
    <property type="match status" value="1"/>
</dbReference>
<comment type="caution">
    <text evidence="5">The sequence shown here is derived from an EMBL/GenBank/DDBJ whole genome shotgun (WGS) entry which is preliminary data.</text>
</comment>
<dbReference type="PRINTS" id="PR00032">
    <property type="entry name" value="HTHARAC"/>
</dbReference>
<accession>K6VWQ0</accession>
<keyword evidence="3" id="KW-0804">Transcription</keyword>
<dbReference type="PANTHER" id="PTHR46796">
    <property type="entry name" value="HTH-TYPE TRANSCRIPTIONAL ACTIVATOR RHAS-RELATED"/>
    <property type="match status" value="1"/>
</dbReference>
<dbReference type="SMART" id="SM00342">
    <property type="entry name" value="HTH_ARAC"/>
    <property type="match status" value="1"/>
</dbReference>
<dbReference type="InterPro" id="IPR035418">
    <property type="entry name" value="AraC-bd_2"/>
</dbReference>
<sequence>MIDTDGSRLPGSDDRGFDVFRDNLSQAFVPVVAEEGADGFRGRIRLADLGSMRLAHIVAGAHTVHRTTKIIRRGDPDFYKLSLQSSGRSLLRQADRDSILTAGDMALYDTNQPYDLRLDGPFEMIVLFFPRNLLNLPERSMKAITGRRISGDNSLPRLITPFMTGLTERMDQHAPETNRLLGDALLDMLAAATADELGIDDETSSGSRQPTMLREVKDYIEENLGDLMLDPTSIAAAHHISPRYLRKLFEAEGESASRWIRKRRLEGCRRDLGTQDLAHLSVSRIASRWGFTDAAHFSRLFRSTYGQSPREFRQHTHSASSRSPVDEAV</sequence>
<dbReference type="OrthoDB" id="9799345at2"/>
<protein>
    <submittedName>
        <fullName evidence="5">Putative AraC family transcriptional regulator</fullName>
    </submittedName>
</protein>
<dbReference type="PANTHER" id="PTHR46796:SF6">
    <property type="entry name" value="ARAC SUBFAMILY"/>
    <property type="match status" value="1"/>
</dbReference>
<evidence type="ECO:0000313" key="6">
    <source>
        <dbReference type="Proteomes" id="UP000008363"/>
    </source>
</evidence>
<dbReference type="eggNOG" id="COG2207">
    <property type="taxonomic scope" value="Bacteria"/>
</dbReference>
<dbReference type="Pfam" id="PF12833">
    <property type="entry name" value="HTH_18"/>
    <property type="match status" value="1"/>
</dbReference>
<dbReference type="EMBL" id="BAHC01000126">
    <property type="protein sequence ID" value="GAB91305.1"/>
    <property type="molecule type" value="Genomic_DNA"/>
</dbReference>
<evidence type="ECO:0000313" key="5">
    <source>
        <dbReference type="EMBL" id="GAB91305.1"/>
    </source>
</evidence>
<dbReference type="GO" id="GO:0043565">
    <property type="term" value="F:sequence-specific DNA binding"/>
    <property type="evidence" value="ECO:0007669"/>
    <property type="project" value="InterPro"/>
</dbReference>
<name>K6VWQ0_9ACTN</name>
<dbReference type="InterPro" id="IPR018060">
    <property type="entry name" value="HTH_AraC"/>
</dbReference>
<organism evidence="5 6">
    <name type="scientific">Gordonia rhizosphera NBRC 16068</name>
    <dbReference type="NCBI Taxonomy" id="1108045"/>
    <lineage>
        <taxon>Bacteria</taxon>
        <taxon>Bacillati</taxon>
        <taxon>Actinomycetota</taxon>
        <taxon>Actinomycetes</taxon>
        <taxon>Mycobacteriales</taxon>
        <taxon>Gordoniaceae</taxon>
        <taxon>Gordonia</taxon>
    </lineage>
</organism>